<dbReference type="AlphaFoldDB" id="A0A9X0CJ30"/>
<feature type="non-terminal residue" evidence="1">
    <location>
        <position position="1"/>
    </location>
</feature>
<evidence type="ECO:0000313" key="2">
    <source>
        <dbReference type="Proteomes" id="UP001163046"/>
    </source>
</evidence>
<evidence type="ECO:0000313" key="1">
    <source>
        <dbReference type="EMBL" id="KAJ7343090.1"/>
    </source>
</evidence>
<dbReference type="Proteomes" id="UP001163046">
    <property type="component" value="Unassembled WGS sequence"/>
</dbReference>
<proteinExistence type="predicted"/>
<accession>A0A9X0CJ30</accession>
<organism evidence="1 2">
    <name type="scientific">Desmophyllum pertusum</name>
    <dbReference type="NCBI Taxonomy" id="174260"/>
    <lineage>
        <taxon>Eukaryota</taxon>
        <taxon>Metazoa</taxon>
        <taxon>Cnidaria</taxon>
        <taxon>Anthozoa</taxon>
        <taxon>Hexacorallia</taxon>
        <taxon>Scleractinia</taxon>
        <taxon>Caryophylliina</taxon>
        <taxon>Caryophylliidae</taxon>
        <taxon>Desmophyllum</taxon>
    </lineage>
</organism>
<reference evidence="1" key="1">
    <citation type="submission" date="2023-01" db="EMBL/GenBank/DDBJ databases">
        <title>Genome assembly of the deep-sea coral Lophelia pertusa.</title>
        <authorList>
            <person name="Herrera S."/>
            <person name="Cordes E."/>
        </authorList>
    </citation>
    <scope>NUCLEOTIDE SEQUENCE</scope>
    <source>
        <strain evidence="1">USNM1676648</strain>
        <tissue evidence="1">Polyp</tissue>
    </source>
</reference>
<comment type="caution">
    <text evidence="1">The sequence shown here is derived from an EMBL/GenBank/DDBJ whole genome shotgun (WGS) entry which is preliminary data.</text>
</comment>
<name>A0A9X0CJ30_9CNID</name>
<protein>
    <submittedName>
        <fullName evidence="1">Uncharacterized protein</fullName>
    </submittedName>
</protein>
<dbReference type="EMBL" id="MU827725">
    <property type="protein sequence ID" value="KAJ7343090.1"/>
    <property type="molecule type" value="Genomic_DNA"/>
</dbReference>
<sequence>LVEEWSFFVLITELVGCSAPKASWELPCGIAGRCLSWLWREWLILSETGECLCIV</sequence>
<gene>
    <name evidence="1" type="ORF">OS493_040573</name>
</gene>
<feature type="non-terminal residue" evidence="1">
    <location>
        <position position="55"/>
    </location>
</feature>
<keyword evidence="2" id="KW-1185">Reference proteome</keyword>